<reference evidence="2" key="1">
    <citation type="submission" date="2008-01" db="EMBL/GenBank/DDBJ databases">
        <title>Complete sequence of chromosome of Caulobacter sp. K31.</title>
        <authorList>
            <consortium name="US DOE Joint Genome Institute"/>
            <person name="Copeland A."/>
            <person name="Lucas S."/>
            <person name="Lapidus A."/>
            <person name="Barry K."/>
            <person name="Glavina del Rio T."/>
            <person name="Dalin E."/>
            <person name="Tice H."/>
            <person name="Pitluck S."/>
            <person name="Bruce D."/>
            <person name="Goodwin L."/>
            <person name="Thompson L.S."/>
            <person name="Brettin T."/>
            <person name="Detter J.C."/>
            <person name="Han C."/>
            <person name="Schmutz J."/>
            <person name="Larimer F."/>
            <person name="Land M."/>
            <person name="Hauser L."/>
            <person name="Kyrpides N."/>
            <person name="Kim E."/>
            <person name="Stephens C."/>
            <person name="Richardson P."/>
        </authorList>
    </citation>
    <scope>NUCLEOTIDE SEQUENCE [LARGE SCALE GENOMIC DNA]</scope>
    <source>
        <strain evidence="2">K31</strain>
    </source>
</reference>
<proteinExistence type="predicted"/>
<dbReference type="CDD" id="cd07432">
    <property type="entry name" value="PHP_HisPPase"/>
    <property type="match status" value="1"/>
</dbReference>
<dbReference type="Gene3D" id="3.20.20.140">
    <property type="entry name" value="Metal-dependent hydrolases"/>
    <property type="match status" value="1"/>
</dbReference>
<dbReference type="HOGENOM" id="CLU_032306_1_0_5"/>
<dbReference type="GO" id="GO:0004534">
    <property type="term" value="F:5'-3' RNA exonuclease activity"/>
    <property type="evidence" value="ECO:0007669"/>
    <property type="project" value="TreeGrafter"/>
</dbReference>
<dbReference type="OrthoDB" id="9804333at2"/>
<dbReference type="InterPro" id="IPR016195">
    <property type="entry name" value="Pol/histidinol_Pase-like"/>
</dbReference>
<dbReference type="EMBL" id="CP000927">
    <property type="protein sequence ID" value="ABZ73201.1"/>
    <property type="molecule type" value="Genomic_DNA"/>
</dbReference>
<evidence type="ECO:0000256" key="1">
    <source>
        <dbReference type="SAM" id="SignalP"/>
    </source>
</evidence>
<accession>B0SWZ3</accession>
<dbReference type="PANTHER" id="PTHR42924:SF3">
    <property type="entry name" value="POLYMERASE_HISTIDINOL PHOSPHATASE N-TERMINAL DOMAIN-CONTAINING PROTEIN"/>
    <property type="match status" value="1"/>
</dbReference>
<dbReference type="STRING" id="366602.Caul_4076"/>
<dbReference type="AlphaFoldDB" id="B0SWZ3"/>
<feature type="chain" id="PRO_5002753175" evidence="1">
    <location>
        <begin position="19"/>
        <end position="486"/>
    </location>
</feature>
<dbReference type="SUPFAM" id="SSF89550">
    <property type="entry name" value="PHP domain-like"/>
    <property type="match status" value="1"/>
</dbReference>
<dbReference type="GO" id="GO:0035312">
    <property type="term" value="F:5'-3' DNA exonuclease activity"/>
    <property type="evidence" value="ECO:0007669"/>
    <property type="project" value="TreeGrafter"/>
</dbReference>
<organism evidence="2">
    <name type="scientific">Caulobacter sp. (strain K31)</name>
    <dbReference type="NCBI Taxonomy" id="366602"/>
    <lineage>
        <taxon>Bacteria</taxon>
        <taxon>Pseudomonadati</taxon>
        <taxon>Pseudomonadota</taxon>
        <taxon>Alphaproteobacteria</taxon>
        <taxon>Caulobacterales</taxon>
        <taxon>Caulobacteraceae</taxon>
        <taxon>Caulobacter</taxon>
    </lineage>
</organism>
<dbReference type="NCBIfam" id="NF038032">
    <property type="entry name" value="CehA_McbA_metalo"/>
    <property type="match status" value="1"/>
</dbReference>
<dbReference type="eggNOG" id="COG0613">
    <property type="taxonomic scope" value="Bacteria"/>
</dbReference>
<evidence type="ECO:0000313" key="2">
    <source>
        <dbReference type="EMBL" id="ABZ73201.1"/>
    </source>
</evidence>
<dbReference type="InterPro" id="IPR052018">
    <property type="entry name" value="PHP_domain"/>
</dbReference>
<keyword evidence="1" id="KW-0732">Signal</keyword>
<protein>
    <submittedName>
        <fullName evidence="2">PHP domain protein</fullName>
    </submittedName>
</protein>
<dbReference type="KEGG" id="cak:Caul_4076"/>
<dbReference type="PANTHER" id="PTHR42924">
    <property type="entry name" value="EXONUCLEASE"/>
    <property type="match status" value="1"/>
</dbReference>
<sequence precursor="true">MIRWLALILVLLTTPAWAADGKPDLVLTGQVLGADHQTYKPVTFEVPPGVTRVTVDFDYVRDQKTVVDLGLMDPVRFRGWSGGNKKHFTVSTEDATPSYLPGPLPPGRWTLLLGVPNARSGSSAAYEARITFERGPAPTRFAPAPLKAAPGWYRGDLHMHTAHSDGSCLTQSGARAPCPVYRTVQAAQAQGLDFIAITDHNTTSHYEAMAELQPAFDQLLLIPGREVTTFQGHANVFGPTAFIDFRLGDPAVPTLKALQDAVAAAGGVFSINHPSAPSGEQCMGCGWTVQGTDYDQVQSIEVANGGSQRAQGGAEGPLSGVAFWEAQLNAGHHITAVGGSDNHDAGLPFDTPGAIGRPTTVIHAAELSTSGILAGVREGRVFIDLDGAKDRMLDLSARSKFGQAVMGGVLTARPGEAVAFTASLTGGEMSGLEVIRDGMKVAVAVEADGAFTVKMGDRASWVRLNLRDAQGRLLLIGNPIYLKPNH</sequence>
<gene>
    <name evidence="2" type="ordered locus">Caul_4076</name>
</gene>
<feature type="signal peptide" evidence="1">
    <location>
        <begin position="1"/>
        <end position="18"/>
    </location>
</feature>
<name>B0SWZ3_CAUSK</name>